<feature type="compositionally biased region" description="Basic and acidic residues" evidence="1">
    <location>
        <begin position="164"/>
        <end position="186"/>
    </location>
</feature>
<evidence type="ECO:0000313" key="4">
    <source>
        <dbReference type="EMBL" id="MBK1643807.1"/>
    </source>
</evidence>
<dbReference type="PANTHER" id="PTHR38730">
    <property type="entry name" value="SLL7028 PROTEIN"/>
    <property type="match status" value="1"/>
</dbReference>
<dbReference type="AlphaFoldDB" id="A0A9X0WGK4"/>
<dbReference type="EMBL" id="NRSD01000002">
    <property type="protein sequence ID" value="MBK1643807.1"/>
    <property type="molecule type" value="Genomic_DNA"/>
</dbReference>
<gene>
    <name evidence="4" type="ORF">CKO25_03855</name>
</gene>
<feature type="compositionally biased region" description="Low complexity" evidence="1">
    <location>
        <begin position="210"/>
        <end position="223"/>
    </location>
</feature>
<dbReference type="InterPro" id="IPR018698">
    <property type="entry name" value="VWA-like_dom"/>
</dbReference>
<organism evidence="4 5">
    <name type="scientific">Thiocapsa imhoffii</name>
    <dbReference type="NCBI Taxonomy" id="382777"/>
    <lineage>
        <taxon>Bacteria</taxon>
        <taxon>Pseudomonadati</taxon>
        <taxon>Pseudomonadota</taxon>
        <taxon>Gammaproteobacteria</taxon>
        <taxon>Chromatiales</taxon>
        <taxon>Chromatiaceae</taxon>
        <taxon>Thiocapsa</taxon>
    </lineage>
</organism>
<accession>A0A9X0WGK4</accession>
<protein>
    <recommendedName>
        <fullName evidence="6">Metallopeptidase domain-containing protein</fullName>
    </recommendedName>
</protein>
<feature type="domain" description="Putative metallopeptidase" evidence="3">
    <location>
        <begin position="22"/>
        <end position="310"/>
    </location>
</feature>
<evidence type="ECO:0000259" key="3">
    <source>
        <dbReference type="Pfam" id="PF13203"/>
    </source>
</evidence>
<dbReference type="Proteomes" id="UP001138802">
    <property type="component" value="Unassembled WGS sequence"/>
</dbReference>
<comment type="caution">
    <text evidence="4">The sequence shown here is derived from an EMBL/GenBank/DDBJ whole genome shotgun (WGS) entry which is preliminary data.</text>
</comment>
<evidence type="ECO:0000313" key="5">
    <source>
        <dbReference type="Proteomes" id="UP001138802"/>
    </source>
</evidence>
<dbReference type="PANTHER" id="PTHR38730:SF1">
    <property type="entry name" value="SLL7028 PROTEIN"/>
    <property type="match status" value="1"/>
</dbReference>
<dbReference type="InterPro" id="IPR025154">
    <property type="entry name" value="Put_metallopeptidase_dom"/>
</dbReference>
<dbReference type="RefSeq" id="WP_200386594.1">
    <property type="nucleotide sequence ID" value="NZ_NRSD01000002.1"/>
</dbReference>
<proteinExistence type="predicted"/>
<reference evidence="4 5" key="1">
    <citation type="journal article" date="2020" name="Microorganisms">
        <title>Osmotic Adaptation and Compatible Solute Biosynthesis of Phototrophic Bacteria as Revealed from Genome Analyses.</title>
        <authorList>
            <person name="Imhoff J.F."/>
            <person name="Rahn T."/>
            <person name="Kunzel S."/>
            <person name="Keller A."/>
            <person name="Neulinger S.C."/>
        </authorList>
    </citation>
    <scope>NUCLEOTIDE SEQUENCE [LARGE SCALE GENOMIC DNA]</scope>
    <source>
        <strain evidence="4 5">DSM 21303</strain>
    </source>
</reference>
<feature type="domain" description="VWA-like" evidence="2">
    <location>
        <begin position="317"/>
        <end position="441"/>
    </location>
</feature>
<dbReference type="Pfam" id="PF13203">
    <property type="entry name" value="DUF2201_N"/>
    <property type="match status" value="1"/>
</dbReference>
<evidence type="ECO:0000256" key="1">
    <source>
        <dbReference type="SAM" id="MobiDB-lite"/>
    </source>
</evidence>
<evidence type="ECO:0008006" key="6">
    <source>
        <dbReference type="Google" id="ProtNLM"/>
    </source>
</evidence>
<name>A0A9X0WGK4_9GAMM</name>
<dbReference type="Pfam" id="PF09967">
    <property type="entry name" value="DUF2201"/>
    <property type="match status" value="1"/>
</dbReference>
<evidence type="ECO:0000259" key="2">
    <source>
        <dbReference type="Pfam" id="PF09967"/>
    </source>
</evidence>
<keyword evidence="5" id="KW-1185">Reference proteome</keyword>
<feature type="region of interest" description="Disordered" evidence="1">
    <location>
        <begin position="164"/>
        <end position="236"/>
    </location>
</feature>
<sequence>MSDAQPKRARDAWSGAALQAIETKLAAARTRLILDKPFLGALVMRLPMHASDPDWCPTTATDARAFYYNPDYIGSLSLNQTQFMLAHEALHCALSHFARRQHRVKHRWDLACDYAINPLLINDGLTPPPNALMMPAYQGMTAEEIYPLISEQDESETLDRHAYDQDQHEGGSRAGMTERDLERDGQTQEQDPQEAGGQGAGADHPETSLRSEQGQLGQQGSGLATAPPPLSAEEQETLAVQWQQRLAGAALQAQQAGKLGAEMARLLEHLLQPRLPWRMLLARYMTSVAREDYSYARPSRRPGDFILPSLRSHRIELIVAVDTSGSIKEAELAEFVGEIDALKGQIRARVTLLPCDAALCDGAPFWFEPWDTFRLPARIGGGGGTSFRPVFDWVERSGLRPDLLVYFTDAHGEFPTAEPVFPVIWLVKGRAQVPWGQRIQLN</sequence>